<keyword evidence="5" id="KW-1185">Reference proteome</keyword>
<feature type="compositionally biased region" description="Polar residues" evidence="2">
    <location>
        <begin position="51"/>
        <end position="64"/>
    </location>
</feature>
<feature type="region of interest" description="Disordered" evidence="2">
    <location>
        <begin position="1584"/>
        <end position="1604"/>
    </location>
</feature>
<evidence type="ECO:0000259" key="3">
    <source>
        <dbReference type="PROSITE" id="PS51194"/>
    </source>
</evidence>
<feature type="compositionally biased region" description="Polar residues" evidence="2">
    <location>
        <begin position="1854"/>
        <end position="1872"/>
    </location>
</feature>
<evidence type="ECO:0000313" key="4">
    <source>
        <dbReference type="EMBL" id="WVZ00164.1"/>
    </source>
</evidence>
<feature type="compositionally biased region" description="Basic and acidic residues" evidence="2">
    <location>
        <begin position="1680"/>
        <end position="1690"/>
    </location>
</feature>
<dbReference type="InterPro" id="IPR056882">
    <property type="entry name" value="MOM1_dom"/>
</dbReference>
<keyword evidence="1" id="KW-0378">Hydrolase</keyword>
<feature type="region of interest" description="Disordered" evidence="2">
    <location>
        <begin position="1"/>
        <end position="127"/>
    </location>
</feature>
<name>A0AAQ3MZR6_VIGMU</name>
<accession>A0AAQ3MZR6</accession>
<evidence type="ECO:0000313" key="5">
    <source>
        <dbReference type="Proteomes" id="UP001374535"/>
    </source>
</evidence>
<feature type="region of interest" description="Disordered" evidence="2">
    <location>
        <begin position="1390"/>
        <end position="1457"/>
    </location>
</feature>
<gene>
    <name evidence="4" type="ORF">V8G54_026233</name>
</gene>
<feature type="compositionally biased region" description="Low complexity" evidence="2">
    <location>
        <begin position="101"/>
        <end position="118"/>
    </location>
</feature>
<dbReference type="InterPro" id="IPR038718">
    <property type="entry name" value="SNF2-like_sf"/>
</dbReference>
<dbReference type="GO" id="GO:0031507">
    <property type="term" value="P:heterochromatin formation"/>
    <property type="evidence" value="ECO:0007669"/>
    <property type="project" value="InterPro"/>
</dbReference>
<dbReference type="GO" id="GO:0016787">
    <property type="term" value="F:hydrolase activity"/>
    <property type="evidence" value="ECO:0007669"/>
    <property type="project" value="UniProtKB-KW"/>
</dbReference>
<dbReference type="InterPro" id="IPR001650">
    <property type="entry name" value="Helicase_C-like"/>
</dbReference>
<dbReference type="CDD" id="cd18793">
    <property type="entry name" value="SF2_C_SNF"/>
    <property type="match status" value="1"/>
</dbReference>
<feature type="region of interest" description="Disordered" evidence="2">
    <location>
        <begin position="342"/>
        <end position="362"/>
    </location>
</feature>
<feature type="compositionally biased region" description="Low complexity" evidence="2">
    <location>
        <begin position="1832"/>
        <end position="1841"/>
    </location>
</feature>
<dbReference type="InterPro" id="IPR039322">
    <property type="entry name" value="MOM1"/>
</dbReference>
<dbReference type="InterPro" id="IPR049730">
    <property type="entry name" value="SNF2/RAD54-like_C"/>
</dbReference>
<feature type="region of interest" description="Disordered" evidence="2">
    <location>
        <begin position="1668"/>
        <end position="1703"/>
    </location>
</feature>
<reference evidence="4 5" key="1">
    <citation type="journal article" date="2023" name="Life. Sci Alliance">
        <title>Evolutionary insights into 3D genome organization and epigenetic landscape of Vigna mungo.</title>
        <authorList>
            <person name="Junaid A."/>
            <person name="Singh B."/>
            <person name="Bhatia S."/>
        </authorList>
    </citation>
    <scope>NUCLEOTIDE SEQUENCE [LARGE SCALE GENOMIC DNA]</scope>
    <source>
        <strain evidence="4">Urdbean</strain>
    </source>
</reference>
<dbReference type="EMBL" id="CP144693">
    <property type="protein sequence ID" value="WVZ00164.1"/>
    <property type="molecule type" value="Genomic_DNA"/>
</dbReference>
<feature type="region of interest" description="Disordered" evidence="2">
    <location>
        <begin position="1832"/>
        <end position="1872"/>
    </location>
</feature>
<dbReference type="Gene3D" id="6.10.250.1310">
    <property type="match status" value="1"/>
</dbReference>
<dbReference type="Pfam" id="PF00271">
    <property type="entry name" value="Helicase_C"/>
    <property type="match status" value="1"/>
</dbReference>
<dbReference type="PANTHER" id="PTHR35116">
    <property type="entry name" value="HELICASE PROTEIN MOM1"/>
    <property type="match status" value="1"/>
</dbReference>
<dbReference type="PANTHER" id="PTHR35116:SF9">
    <property type="entry name" value="HELICASE MOM1"/>
    <property type="match status" value="1"/>
</dbReference>
<evidence type="ECO:0000256" key="2">
    <source>
        <dbReference type="SAM" id="MobiDB-lite"/>
    </source>
</evidence>
<feature type="compositionally biased region" description="Basic and acidic residues" evidence="2">
    <location>
        <begin position="9"/>
        <end position="18"/>
    </location>
</feature>
<evidence type="ECO:0000256" key="1">
    <source>
        <dbReference type="ARBA" id="ARBA00022801"/>
    </source>
</evidence>
<feature type="compositionally biased region" description="Polar residues" evidence="2">
    <location>
        <begin position="1434"/>
        <end position="1455"/>
    </location>
</feature>
<dbReference type="Pfam" id="PF25029">
    <property type="entry name" value="MOM1"/>
    <property type="match status" value="2"/>
</dbReference>
<organism evidence="4 5">
    <name type="scientific">Vigna mungo</name>
    <name type="common">Black gram</name>
    <name type="synonym">Phaseolus mungo</name>
    <dbReference type="NCBI Taxonomy" id="3915"/>
    <lineage>
        <taxon>Eukaryota</taxon>
        <taxon>Viridiplantae</taxon>
        <taxon>Streptophyta</taxon>
        <taxon>Embryophyta</taxon>
        <taxon>Tracheophyta</taxon>
        <taxon>Spermatophyta</taxon>
        <taxon>Magnoliopsida</taxon>
        <taxon>eudicotyledons</taxon>
        <taxon>Gunneridae</taxon>
        <taxon>Pentapetalae</taxon>
        <taxon>rosids</taxon>
        <taxon>fabids</taxon>
        <taxon>Fabales</taxon>
        <taxon>Fabaceae</taxon>
        <taxon>Papilionoideae</taxon>
        <taxon>50 kb inversion clade</taxon>
        <taxon>NPAAA clade</taxon>
        <taxon>indigoferoid/millettioid clade</taxon>
        <taxon>Phaseoleae</taxon>
        <taxon>Vigna</taxon>
    </lineage>
</organism>
<proteinExistence type="predicted"/>
<dbReference type="Proteomes" id="UP001374535">
    <property type="component" value="Chromosome 8"/>
</dbReference>
<feature type="domain" description="Helicase C-terminal" evidence="3">
    <location>
        <begin position="663"/>
        <end position="826"/>
    </location>
</feature>
<dbReference type="SUPFAM" id="SSF52540">
    <property type="entry name" value="P-loop containing nucleoside triphosphate hydrolases"/>
    <property type="match status" value="1"/>
</dbReference>
<dbReference type="PROSITE" id="PS51194">
    <property type="entry name" value="HELICASE_CTER"/>
    <property type="match status" value="1"/>
</dbReference>
<dbReference type="InterPro" id="IPR027417">
    <property type="entry name" value="P-loop_NTPase"/>
</dbReference>
<feature type="region of interest" description="Disordered" evidence="2">
    <location>
        <begin position="1007"/>
        <end position="1026"/>
    </location>
</feature>
<dbReference type="Gene3D" id="3.40.50.10810">
    <property type="entry name" value="Tandem AAA-ATPase domain"/>
    <property type="match status" value="1"/>
</dbReference>
<sequence>MVNSIRFSDSAKDEENKYGRVTQNAEKGKKQLHPTVSDAATLRRSPRGKSSRSINSYPSSTNKSRQFKKGATLIPVGKKRSELVGKKNMPSPLRRSGRTGSYASTSHSDSKSSGSLNSNPKPKKEKSVIQLTFEAKEVKENEEQDLGTPQVKVRRMTAHMYRSLFELPKEVHDRIDKSNQCANNIRDKIVQCFEGCHSDCEVSKNGALPSKDGKLKEMRISSRLSGPVKDPVDNTVTLDSLAPSNAATYEAGLTSERILYEDCIRNTVKDDGGKKPIPSESMEITVGVDTDVSATLAKGDNFNVISDSGGLSMISCKIMGTNSPSNATVFETGLVSEKVQPDHHREETFPSSNSKNGVQLPRDGKSKEMIVDHGLSDPMKDLVENIVSLGLSAPSDAATFGTGLVPESIQPKDLIGNSVGYDSSGDKLVPSKRKGIMVDMDSDVSTTLAKGNNCNFVPSCSSPSVLAGDIMGTDGSHSKRISVGYSYHLLHMADFCLETSHMQLLDDNPVVSESCNPSTTELEDGDSIAASMLQDSQIDNEKEVGLITNSMKSVTQLKERLSSHNPYRCKSDSFRFVEYWVPVQISNLQLEQYCSILLSNASILRSSSKVDSVEAVHDVLILTRKCCSHPYLVGPELKPSLNKGLKPTEYLDFDLKASGKLQLLDSMLEELRKKDLRVLILFQSIGGSGRVIGNYLEDLLRQRFGPDSYERIDKNILPSKRQAAMKKFNDKNNKRFVFLLETCACLPSIKLSSVDSVIIFDSDWNPMNDIRSLQKITLDSQFEFIKIFRLYSTFTVEEKALILAKQCKSIIDFNLQNINWSTSHMLLMWGASCLFNELKAFHDGETSASNVKSLFGRPFLKEAMHEFSSLLSQDGEHIDSSNSSILLKVQQNGGTYHGNFSLHGELKLGSLDEEPSQFFWTKLLDGKQFQWKYLNNSSQRSRKKVHHFESSVHGPDIVSEGAAKKRRKVNIVDLPSKFEDGKLPAGSKAGTPGDLVGNASQFLHGLTTCSDRSQGDNSESERKSGLHDEQSSLHILLKPEITKLCDLLLLPDKLKSVIDKFLEYVMNNHDVNREPFSILQAFQLSLGWHCIAAAFDIVDIVESPCHDANHTCWTAASLLKHKLNPIASLIKDLNFECKKEEVDYIYSMLRCLKKIFSYRTGSYNDTDSPNASKPSDGVCTRVEQEVELFKTDTCKSIKEIKKKCKKKLKKLCLLQDEEKQRLKANIEEEEAKFEEGYKLQSAVIRSCSPNDVIRIEKLRVLNLEYEKGIGELKCQHETQLKDLEAKQSADKQKFLEKEAAWVEDVESWAQNELSKIVASKELGTGVESFQTYGRAQPDNVFKNHFAEGKGQDDKVKAITETVTENSPLSDERIANRAAVSLSCRKEHLEQHGIINTKDSTENDGAVNPPSSMEHESDGGPINEVSHRELRLSNGPDNNTHSSPWHENCGDSSSILNGHIPVDEQETRNELDTVCTLVRDVPPETSGMVNFTECVQDASPLNPPSSMTQMSDDGRLEVPCLDRVLSPRTCQAACSGDEGPNNISISNPVLEQQTADDVPLSIPAAADCVDDIEDLTGAVLVAKRTASEEQEGAPKTMADLSQESPVSRTFSVMDLREKVVQLSMGSTPDHEKFKELLHSSEQSELVPSTVDAVPADQVQQSLSAELPSSHLNSTLFPNQDVHSDSNLEHSHGHPASYSDPNTVAPSEVRIQSTNTNSSIPLEINYQHMSYYDPLKIELDRIRKVADQTMIIYEKKNMDLKSEFKKELEELRRKYDIKIQGIETEFKQRKTTLDTSLNVVRMNKFLADAFRAKCSHLKPSLTSGTLQDSSFASQQLLSPSQQPNANWPSLVAGSSFGPSATNRQGPSTSASSQLTLHPIRAGYSSSRFPTNVSAARSPIINTISLPVENLQPGGEIRAPAPHLQPFRP</sequence>
<dbReference type="Gene3D" id="3.40.50.300">
    <property type="entry name" value="P-loop containing nucleotide triphosphate hydrolases"/>
    <property type="match status" value="1"/>
</dbReference>
<feature type="compositionally biased region" description="Polar residues" evidence="2">
    <location>
        <begin position="1007"/>
        <end position="1017"/>
    </location>
</feature>
<protein>
    <recommendedName>
        <fullName evidence="3">Helicase C-terminal domain-containing protein</fullName>
    </recommendedName>
</protein>